<reference evidence="7" key="1">
    <citation type="submission" date="2015-03" db="EMBL/GenBank/DDBJ databases">
        <title>Luteipulveratus halotolerans sp. nov., a novel actinobacterium (Dermacoccaceae) from Sarawak, Malaysia.</title>
        <authorList>
            <person name="Juboi H."/>
            <person name="Basik A."/>
            <person name="Shamsul S.S."/>
            <person name="Arnold P."/>
            <person name="Schmitt E.K."/>
            <person name="Sanglier J.-J."/>
            <person name="Yeo T."/>
        </authorList>
    </citation>
    <scope>NUCLEOTIDE SEQUENCE [LARGE SCALE GENOMIC DNA]</scope>
    <source>
        <strain evidence="7">C296001</strain>
    </source>
</reference>
<evidence type="ECO:0000256" key="3">
    <source>
        <dbReference type="ARBA" id="ARBA00023125"/>
    </source>
</evidence>
<evidence type="ECO:0000256" key="4">
    <source>
        <dbReference type="ARBA" id="ARBA00023163"/>
    </source>
</evidence>
<dbReference type="InterPro" id="IPR036390">
    <property type="entry name" value="WH_DNA-bd_sf"/>
</dbReference>
<dbReference type="GO" id="GO:0003677">
    <property type="term" value="F:DNA binding"/>
    <property type="evidence" value="ECO:0007669"/>
    <property type="project" value="UniProtKB-KW"/>
</dbReference>
<gene>
    <name evidence="6" type="ORF">VV01_20890</name>
</gene>
<keyword evidence="3" id="KW-0238">DNA-binding</keyword>
<feature type="domain" description="HTH lysR-type" evidence="5">
    <location>
        <begin position="1"/>
        <end position="60"/>
    </location>
</feature>
<dbReference type="SUPFAM" id="SSF46785">
    <property type="entry name" value="Winged helix' DNA-binding domain"/>
    <property type="match status" value="1"/>
</dbReference>
<keyword evidence="4" id="KW-0804">Transcription</keyword>
<dbReference type="AlphaFoldDB" id="A0A0L6CML7"/>
<accession>A0A0L6CML7</accession>
<dbReference type="Gene3D" id="3.40.190.10">
    <property type="entry name" value="Periplasmic binding protein-like II"/>
    <property type="match status" value="2"/>
</dbReference>
<dbReference type="PRINTS" id="PR00039">
    <property type="entry name" value="HTHLYSR"/>
</dbReference>
<dbReference type="PROSITE" id="PS50931">
    <property type="entry name" value="HTH_LYSR"/>
    <property type="match status" value="1"/>
</dbReference>
<dbReference type="PANTHER" id="PTHR30346:SF29">
    <property type="entry name" value="LYSR SUBSTRATE-BINDING"/>
    <property type="match status" value="1"/>
</dbReference>
<keyword evidence="7" id="KW-1185">Reference proteome</keyword>
<dbReference type="InterPro" id="IPR005119">
    <property type="entry name" value="LysR_subst-bd"/>
</dbReference>
<dbReference type="PANTHER" id="PTHR30346">
    <property type="entry name" value="TRANSCRIPTIONAL DUAL REGULATOR HCAR-RELATED"/>
    <property type="match status" value="1"/>
</dbReference>
<dbReference type="CDD" id="cd08414">
    <property type="entry name" value="PBP2_LTTR_aromatics_like"/>
    <property type="match status" value="1"/>
</dbReference>
<evidence type="ECO:0000313" key="7">
    <source>
        <dbReference type="Proteomes" id="UP000037397"/>
    </source>
</evidence>
<dbReference type="Pfam" id="PF00126">
    <property type="entry name" value="HTH_1"/>
    <property type="match status" value="1"/>
</dbReference>
<organism evidence="6 7">
    <name type="scientific">Luteipulveratus halotolerans</name>
    <dbReference type="NCBI Taxonomy" id="1631356"/>
    <lineage>
        <taxon>Bacteria</taxon>
        <taxon>Bacillati</taxon>
        <taxon>Actinomycetota</taxon>
        <taxon>Actinomycetes</taxon>
        <taxon>Micrococcales</taxon>
        <taxon>Dermacoccaceae</taxon>
        <taxon>Luteipulveratus</taxon>
    </lineage>
</organism>
<evidence type="ECO:0000256" key="1">
    <source>
        <dbReference type="ARBA" id="ARBA00009437"/>
    </source>
</evidence>
<comment type="similarity">
    <text evidence="1">Belongs to the LysR transcriptional regulatory family.</text>
</comment>
<dbReference type="Proteomes" id="UP000037397">
    <property type="component" value="Unassembled WGS sequence"/>
</dbReference>
<protein>
    <recommendedName>
        <fullName evidence="5">HTH lysR-type domain-containing protein</fullName>
    </recommendedName>
</protein>
<dbReference type="SUPFAM" id="SSF53850">
    <property type="entry name" value="Periplasmic binding protein-like II"/>
    <property type="match status" value="1"/>
</dbReference>
<name>A0A0L6CML7_9MICO</name>
<comment type="caution">
    <text evidence="6">The sequence shown here is derived from an EMBL/GenBank/DDBJ whole genome shotgun (WGS) entry which is preliminary data.</text>
</comment>
<sequence>MDVDAGLLRAFLVVADEGTMTAAARRLFVSQPALSGQIRRLVRATGLDLFVRLPVGVRLTTAGEAFAPYAEQALAALERGVAEAAAVAGRGSLRLDVLDPSLAVPRRAVARLRERLPQLTLEVTGRGSVEQVRRLRAGDLDVALTGTSTTPDDLTDTPLLDEPLGVAVAAAHPLARATDVHLDQLTDDVHYLPRAEFAPEWVDLVVGACRAAGFEPRLLPLRTESAGGPLQLVAAGECVAVSLLSTPAPQGVVMVPLTDAPAYRWVVRTAGSGALVTSALAALHGLT</sequence>
<keyword evidence="2" id="KW-0805">Transcription regulation</keyword>
<dbReference type="GO" id="GO:0032993">
    <property type="term" value="C:protein-DNA complex"/>
    <property type="evidence" value="ECO:0007669"/>
    <property type="project" value="TreeGrafter"/>
</dbReference>
<dbReference type="GO" id="GO:0003700">
    <property type="term" value="F:DNA-binding transcription factor activity"/>
    <property type="evidence" value="ECO:0007669"/>
    <property type="project" value="InterPro"/>
</dbReference>
<evidence type="ECO:0000256" key="2">
    <source>
        <dbReference type="ARBA" id="ARBA00023015"/>
    </source>
</evidence>
<evidence type="ECO:0000313" key="6">
    <source>
        <dbReference type="EMBL" id="KNX39031.1"/>
    </source>
</evidence>
<dbReference type="InterPro" id="IPR036388">
    <property type="entry name" value="WH-like_DNA-bd_sf"/>
</dbReference>
<dbReference type="EMBL" id="LAIR01000002">
    <property type="protein sequence ID" value="KNX39031.1"/>
    <property type="molecule type" value="Genomic_DNA"/>
</dbReference>
<dbReference type="Gene3D" id="1.10.10.10">
    <property type="entry name" value="Winged helix-like DNA-binding domain superfamily/Winged helix DNA-binding domain"/>
    <property type="match status" value="1"/>
</dbReference>
<dbReference type="RefSeq" id="WP_050671576.1">
    <property type="nucleotide sequence ID" value="NZ_LAIR01000002.1"/>
</dbReference>
<dbReference type="STRING" id="1631356.VV01_20890"/>
<dbReference type="InterPro" id="IPR000847">
    <property type="entry name" value="LysR_HTH_N"/>
</dbReference>
<dbReference type="Pfam" id="PF03466">
    <property type="entry name" value="LysR_substrate"/>
    <property type="match status" value="1"/>
</dbReference>
<proteinExistence type="inferred from homology"/>
<evidence type="ECO:0000259" key="5">
    <source>
        <dbReference type="PROSITE" id="PS50931"/>
    </source>
</evidence>